<sequence length="163" mass="17744">MIPLAIASMAISSIPLVSNTKSAVAKYAIPVLAITAVGGVTYVGYKYLKQNELPELRTNPSFPASKLTDVQAQAIAERLYVAMKSVGTDEAAIRSALTNLSENDFVKVYKAFGKRQYSLTWGNMGDPLTSSKHHLITWLQNELSSSDLKEIQKIVPNLLTVSV</sequence>
<dbReference type="Proteomes" id="UP000703674">
    <property type="component" value="Unassembled WGS sequence"/>
</dbReference>
<evidence type="ECO:0000313" key="1">
    <source>
        <dbReference type="EMBL" id="NJW53549.1"/>
    </source>
</evidence>
<dbReference type="EMBL" id="JAAVJR010000006">
    <property type="protein sequence ID" value="NJW53549.1"/>
    <property type="molecule type" value="Genomic_DNA"/>
</dbReference>
<protein>
    <submittedName>
        <fullName evidence="1">Annexin</fullName>
    </submittedName>
</protein>
<dbReference type="RefSeq" id="WP_168138655.1">
    <property type="nucleotide sequence ID" value="NZ_JAAVJR010000006.1"/>
</dbReference>
<comment type="caution">
    <text evidence="1">The sequence shown here is derived from an EMBL/GenBank/DDBJ whole genome shotgun (WGS) entry which is preliminary data.</text>
</comment>
<accession>A0ABX1D1K9</accession>
<dbReference type="InterPro" id="IPR037104">
    <property type="entry name" value="Annexin_sf"/>
</dbReference>
<dbReference type="SUPFAM" id="SSF47874">
    <property type="entry name" value="Annexin"/>
    <property type="match status" value="1"/>
</dbReference>
<name>A0ABX1D1K9_9FLAO</name>
<proteinExistence type="predicted"/>
<keyword evidence="2" id="KW-1185">Reference proteome</keyword>
<evidence type="ECO:0000313" key="2">
    <source>
        <dbReference type="Proteomes" id="UP000703674"/>
    </source>
</evidence>
<gene>
    <name evidence="1" type="ORF">HC175_11515</name>
</gene>
<reference evidence="1 2" key="1">
    <citation type="submission" date="2020-03" db="EMBL/GenBank/DDBJ databases">
        <title>Salinimicrobium sp. nov, isolated from SCS.</title>
        <authorList>
            <person name="Cao W.R."/>
        </authorList>
    </citation>
    <scope>NUCLEOTIDE SEQUENCE [LARGE SCALE GENOMIC DNA]</scope>
    <source>
        <strain evidence="2">J15B91</strain>
    </source>
</reference>
<dbReference type="Gene3D" id="1.10.220.10">
    <property type="entry name" value="Annexin"/>
    <property type="match status" value="1"/>
</dbReference>
<organism evidence="1 2">
    <name type="scientific">Salinimicrobium oceani</name>
    <dbReference type="NCBI Taxonomy" id="2722702"/>
    <lineage>
        <taxon>Bacteria</taxon>
        <taxon>Pseudomonadati</taxon>
        <taxon>Bacteroidota</taxon>
        <taxon>Flavobacteriia</taxon>
        <taxon>Flavobacteriales</taxon>
        <taxon>Flavobacteriaceae</taxon>
        <taxon>Salinimicrobium</taxon>
    </lineage>
</organism>